<gene>
    <name evidence="1" type="ORF">MTBPR1_30006</name>
</gene>
<organism evidence="1 2">
    <name type="scientific">Candidatus Terasakiella magnetica</name>
    <dbReference type="NCBI Taxonomy" id="1867952"/>
    <lineage>
        <taxon>Bacteria</taxon>
        <taxon>Pseudomonadati</taxon>
        <taxon>Pseudomonadota</taxon>
        <taxon>Alphaproteobacteria</taxon>
        <taxon>Rhodospirillales</taxon>
        <taxon>Terasakiellaceae</taxon>
        <taxon>Terasakiella</taxon>
    </lineage>
</organism>
<dbReference type="EMBL" id="FLYE01000023">
    <property type="protein sequence ID" value="SCA56636.1"/>
    <property type="molecule type" value="Genomic_DNA"/>
</dbReference>
<proteinExistence type="predicted"/>
<sequence length="38" mass="4545">MRNNLMKPDNTPDSYMLTILGIAYSKHMKTFTYQDKNY</sequence>
<protein>
    <submittedName>
        <fullName evidence="1">Uncharacterized protein</fullName>
    </submittedName>
</protein>
<reference evidence="1 2" key="1">
    <citation type="submission" date="2016-07" db="EMBL/GenBank/DDBJ databases">
        <authorList>
            <person name="Lefevre C.T."/>
        </authorList>
    </citation>
    <scope>NUCLEOTIDE SEQUENCE [LARGE SCALE GENOMIC DNA]</scope>
    <source>
        <strain evidence="1">PR1</strain>
    </source>
</reference>
<dbReference type="Proteomes" id="UP000231658">
    <property type="component" value="Unassembled WGS sequence"/>
</dbReference>
<evidence type="ECO:0000313" key="1">
    <source>
        <dbReference type="EMBL" id="SCA56636.1"/>
    </source>
</evidence>
<dbReference type="AlphaFoldDB" id="A0A1C3RH63"/>
<evidence type="ECO:0000313" key="2">
    <source>
        <dbReference type="Proteomes" id="UP000231658"/>
    </source>
</evidence>
<accession>A0A1C3RH63</accession>
<name>A0A1C3RH63_9PROT</name>
<keyword evidence="2" id="KW-1185">Reference proteome</keyword>